<accession>A0A5M3EQP4</accession>
<comment type="caution">
    <text evidence="2">The sequence shown here is derived from an EMBL/GenBank/DDBJ whole genome shotgun (WGS) entry which is preliminary data.</text>
</comment>
<sequence length="381" mass="43529">MKVQLKSKFHLVMLIVIVLLSTCLTFSIAKNIYRLDPAAEKPMSNYSMELLDMFENHASYFDAVMTEKEIKEKFQEPNYLTPNELIELSDKPYVEELYVVDQNYLNELAEDFSKMEVLALPEIISSSPNYEAAFVVAKSNLIKGRLPKDNKNEVAPSIKQLEKFYHIDPDIENLLGKQIDIKGNLYKIVGIVDSTVAAMSFSDEAQQYGAVKVGHNSSEKLNEIVSNADNPRISNIFINTSTKKPLELLEYLEAHGPSYQYASNYIDEILQKHLYLEIVMNVIPGAITFITLAVLVIFVFGSKPYIAKMADLEEKPRKRYYLIMALDFAVVLPICILIQLSIVKSSYGMLLLFISLIILFIYLSQVLYWFNHWAKKQLSSK</sequence>
<feature type="transmembrane region" description="Helical" evidence="1">
    <location>
        <begin position="348"/>
        <end position="370"/>
    </location>
</feature>
<keyword evidence="1" id="KW-0472">Membrane</keyword>
<reference evidence="2" key="1">
    <citation type="submission" date="2019-10" db="EMBL/GenBank/DDBJ databases">
        <authorList>
            <consortium name="GenomeTrakr: Next Generation Sequencing Network for Food Pathogen Tracability"/>
        </authorList>
    </citation>
    <scope>NUCLEOTIDE SEQUENCE</scope>
    <source>
        <strain evidence="2">CFSAN085152</strain>
    </source>
</reference>
<gene>
    <name evidence="2" type="ORF">GCV89_13840</name>
</gene>
<keyword evidence="1" id="KW-0812">Transmembrane</keyword>
<dbReference type="AlphaFoldDB" id="A0A5M3EQP4"/>
<dbReference type="EMBL" id="AAMGJA010000005">
    <property type="protein sequence ID" value="EDH0939064.1"/>
    <property type="molecule type" value="Genomic_DNA"/>
</dbReference>
<feature type="transmembrane region" description="Helical" evidence="1">
    <location>
        <begin position="278"/>
        <end position="300"/>
    </location>
</feature>
<evidence type="ECO:0000256" key="1">
    <source>
        <dbReference type="SAM" id="Phobius"/>
    </source>
</evidence>
<organism evidence="2">
    <name type="scientific">Listeria monocytogenes</name>
    <dbReference type="NCBI Taxonomy" id="1639"/>
    <lineage>
        <taxon>Bacteria</taxon>
        <taxon>Bacillati</taxon>
        <taxon>Bacillota</taxon>
        <taxon>Bacilli</taxon>
        <taxon>Bacillales</taxon>
        <taxon>Listeriaceae</taxon>
        <taxon>Listeria</taxon>
    </lineage>
</organism>
<proteinExistence type="predicted"/>
<keyword evidence="1" id="KW-1133">Transmembrane helix</keyword>
<feature type="transmembrane region" description="Helical" evidence="1">
    <location>
        <begin position="320"/>
        <end position="342"/>
    </location>
</feature>
<evidence type="ECO:0000313" key="2">
    <source>
        <dbReference type="EMBL" id="EDH0939064.1"/>
    </source>
</evidence>
<protein>
    <submittedName>
        <fullName evidence="2">Uncharacterized protein</fullName>
    </submittedName>
</protein>
<name>A0A5M3EQP4_LISMN</name>